<gene>
    <name evidence="13" type="ORF">FisN_22Lh154</name>
</gene>
<evidence type="ECO:0000256" key="3">
    <source>
        <dbReference type="ARBA" id="ARBA00022448"/>
    </source>
</evidence>
<evidence type="ECO:0000256" key="10">
    <source>
        <dbReference type="RuleBase" id="RU000488"/>
    </source>
</evidence>
<dbReference type="PANTHER" id="PTHR45624:SF10">
    <property type="entry name" value="SLC (SOLUTE CARRIER) HOMOLOG"/>
    <property type="match status" value="1"/>
</dbReference>
<feature type="repeat" description="Solcar" evidence="9">
    <location>
        <begin position="232"/>
        <end position="317"/>
    </location>
</feature>
<dbReference type="SUPFAM" id="SSF103506">
    <property type="entry name" value="Mitochondrial carrier"/>
    <property type="match status" value="1"/>
</dbReference>
<evidence type="ECO:0000313" key="14">
    <source>
        <dbReference type="Proteomes" id="UP000198406"/>
    </source>
</evidence>
<dbReference type="AlphaFoldDB" id="A0A1Z5JCG5"/>
<dbReference type="OrthoDB" id="193856at2759"/>
<dbReference type="Pfam" id="PF00153">
    <property type="entry name" value="Mito_carr"/>
    <property type="match status" value="3"/>
</dbReference>
<comment type="caution">
    <text evidence="13">The sequence shown here is derived from an EMBL/GenBank/DDBJ whole genome shotgun (WGS) entry which is preliminary data.</text>
</comment>
<evidence type="ECO:0000256" key="6">
    <source>
        <dbReference type="ARBA" id="ARBA00022989"/>
    </source>
</evidence>
<keyword evidence="4 9" id="KW-0812">Transmembrane</keyword>
<dbReference type="GO" id="GO:0022857">
    <property type="term" value="F:transmembrane transporter activity"/>
    <property type="evidence" value="ECO:0007669"/>
    <property type="project" value="TreeGrafter"/>
</dbReference>
<evidence type="ECO:0000256" key="12">
    <source>
        <dbReference type="SAM" id="SignalP"/>
    </source>
</evidence>
<evidence type="ECO:0000256" key="8">
    <source>
        <dbReference type="ARBA" id="ARBA00023136"/>
    </source>
</evidence>
<proteinExistence type="inferred from homology"/>
<sequence>MKSKYLFISLLFLQSHAWVPNVQVSQRKHSVTVSALPTGVASLVAGSVAGAIGVGVSYPLDTLKVKAQLMIPMEENNLGTDGAAVYSRRVPTTYDVVVHVLKNEGIAGFFPGVKTTMMGQAIIKSVAFGVNAMALEALPGGSTTSLIAAACFAGFVTSFLVAPIERIKVMMQAQGKDLYQNNEIQCIKAVLKTDGLKGLMVRGLGLTLAREVPSYGIYFAVYGLLKEFSPFEFALAPLLYGAFSGCASWVPVYPIDVVKSIVQANEGDQTVNVWETTEDLYKREGINGFWNGITPKMLRAAVNHSVTFFTYDLIIDALL</sequence>
<dbReference type="InParanoid" id="A0A1Z5JCG5"/>
<evidence type="ECO:0000256" key="1">
    <source>
        <dbReference type="ARBA" id="ARBA00004225"/>
    </source>
</evidence>
<keyword evidence="12" id="KW-0732">Signal</keyword>
<comment type="subcellular location">
    <subcellularLocation>
        <location evidence="1">Mitochondrion membrane</location>
        <topology evidence="1">Multi-pass membrane protein</topology>
    </subcellularLocation>
</comment>
<dbReference type="PROSITE" id="PS50920">
    <property type="entry name" value="SOLCAR"/>
    <property type="match status" value="3"/>
</dbReference>
<name>A0A1Z5JCG5_FISSO</name>
<keyword evidence="3 10" id="KW-0813">Transport</keyword>
<evidence type="ECO:0000256" key="2">
    <source>
        <dbReference type="ARBA" id="ARBA00006375"/>
    </source>
</evidence>
<dbReference type="Gene3D" id="1.50.40.10">
    <property type="entry name" value="Mitochondrial carrier domain"/>
    <property type="match status" value="1"/>
</dbReference>
<keyword evidence="8 9" id="KW-0472">Membrane</keyword>
<accession>A0A1Z5JCG5</accession>
<dbReference type="InterPro" id="IPR023395">
    <property type="entry name" value="MCP_dom_sf"/>
</dbReference>
<keyword evidence="14" id="KW-1185">Reference proteome</keyword>
<organism evidence="13 14">
    <name type="scientific">Fistulifera solaris</name>
    <name type="common">Oleaginous diatom</name>
    <dbReference type="NCBI Taxonomy" id="1519565"/>
    <lineage>
        <taxon>Eukaryota</taxon>
        <taxon>Sar</taxon>
        <taxon>Stramenopiles</taxon>
        <taxon>Ochrophyta</taxon>
        <taxon>Bacillariophyta</taxon>
        <taxon>Bacillariophyceae</taxon>
        <taxon>Bacillariophycidae</taxon>
        <taxon>Naviculales</taxon>
        <taxon>Naviculaceae</taxon>
        <taxon>Fistulifera</taxon>
    </lineage>
</organism>
<evidence type="ECO:0000256" key="9">
    <source>
        <dbReference type="PROSITE-ProRule" id="PRU00282"/>
    </source>
</evidence>
<feature type="chain" id="PRO_5012170529" evidence="12">
    <location>
        <begin position="18"/>
        <end position="319"/>
    </location>
</feature>
<feature type="transmembrane region" description="Helical" evidence="11">
    <location>
        <begin position="145"/>
        <end position="164"/>
    </location>
</feature>
<reference evidence="13 14" key="1">
    <citation type="journal article" date="2015" name="Plant Cell">
        <title>Oil accumulation by the oleaginous diatom Fistulifera solaris as revealed by the genome and transcriptome.</title>
        <authorList>
            <person name="Tanaka T."/>
            <person name="Maeda Y."/>
            <person name="Veluchamy A."/>
            <person name="Tanaka M."/>
            <person name="Abida H."/>
            <person name="Marechal E."/>
            <person name="Bowler C."/>
            <person name="Muto M."/>
            <person name="Sunaga Y."/>
            <person name="Tanaka M."/>
            <person name="Yoshino T."/>
            <person name="Taniguchi T."/>
            <person name="Fukuda Y."/>
            <person name="Nemoto M."/>
            <person name="Matsumoto M."/>
            <person name="Wong P.S."/>
            <person name="Aburatani S."/>
            <person name="Fujibuchi W."/>
        </authorList>
    </citation>
    <scope>NUCLEOTIDE SEQUENCE [LARGE SCALE GENOMIC DNA]</scope>
    <source>
        <strain evidence="13 14">JPCC DA0580</strain>
    </source>
</reference>
<dbReference type="InterPro" id="IPR050567">
    <property type="entry name" value="Mitochondrial_Carrier"/>
</dbReference>
<evidence type="ECO:0000256" key="4">
    <source>
        <dbReference type="ARBA" id="ARBA00022692"/>
    </source>
</evidence>
<evidence type="ECO:0000256" key="7">
    <source>
        <dbReference type="ARBA" id="ARBA00023128"/>
    </source>
</evidence>
<dbReference type="PANTHER" id="PTHR45624">
    <property type="entry name" value="MITOCHONDRIAL BASIC AMINO ACIDS TRANSPORTER-RELATED"/>
    <property type="match status" value="1"/>
</dbReference>
<dbReference type="InterPro" id="IPR018108">
    <property type="entry name" value="MCP_transmembrane"/>
</dbReference>
<dbReference type="EMBL" id="BDSP01000041">
    <property type="protein sequence ID" value="GAX11468.1"/>
    <property type="molecule type" value="Genomic_DNA"/>
</dbReference>
<evidence type="ECO:0000313" key="13">
    <source>
        <dbReference type="EMBL" id="GAX11468.1"/>
    </source>
</evidence>
<feature type="repeat" description="Solcar" evidence="9">
    <location>
        <begin position="37"/>
        <end position="137"/>
    </location>
</feature>
<evidence type="ECO:0000256" key="11">
    <source>
        <dbReference type="SAM" id="Phobius"/>
    </source>
</evidence>
<keyword evidence="7" id="KW-0496">Mitochondrion</keyword>
<protein>
    <submittedName>
        <fullName evidence="13">Solute carrier family 25 (Mitochondrial carnitine/acylcarnitine transporter), member 20/29</fullName>
    </submittedName>
</protein>
<feature type="signal peptide" evidence="12">
    <location>
        <begin position="1"/>
        <end position="17"/>
    </location>
</feature>
<feature type="repeat" description="Solcar" evidence="9">
    <location>
        <begin position="141"/>
        <end position="228"/>
    </location>
</feature>
<keyword evidence="6 11" id="KW-1133">Transmembrane helix</keyword>
<evidence type="ECO:0000256" key="5">
    <source>
        <dbReference type="ARBA" id="ARBA00022737"/>
    </source>
</evidence>
<dbReference type="Proteomes" id="UP000198406">
    <property type="component" value="Unassembled WGS sequence"/>
</dbReference>
<feature type="transmembrane region" description="Helical" evidence="11">
    <location>
        <begin position="41"/>
        <end position="60"/>
    </location>
</feature>
<dbReference type="GO" id="GO:0031966">
    <property type="term" value="C:mitochondrial membrane"/>
    <property type="evidence" value="ECO:0007669"/>
    <property type="project" value="UniProtKB-SubCell"/>
</dbReference>
<keyword evidence="5" id="KW-0677">Repeat</keyword>
<comment type="similarity">
    <text evidence="2 10">Belongs to the mitochondrial carrier (TC 2.A.29) family.</text>
</comment>